<dbReference type="InterPro" id="IPR036390">
    <property type="entry name" value="WH_DNA-bd_sf"/>
</dbReference>
<dbReference type="SUPFAM" id="SSF52047">
    <property type="entry name" value="RNI-like"/>
    <property type="match status" value="1"/>
</dbReference>
<feature type="domain" description="TIR" evidence="5">
    <location>
        <begin position="17"/>
        <end position="184"/>
    </location>
</feature>
<keyword evidence="1" id="KW-0433">Leucine-rich repeat</keyword>
<organism evidence="6 7">
    <name type="scientific">Lithocarpus litseifolius</name>
    <dbReference type="NCBI Taxonomy" id="425828"/>
    <lineage>
        <taxon>Eukaryota</taxon>
        <taxon>Viridiplantae</taxon>
        <taxon>Streptophyta</taxon>
        <taxon>Embryophyta</taxon>
        <taxon>Tracheophyta</taxon>
        <taxon>Spermatophyta</taxon>
        <taxon>Magnoliopsida</taxon>
        <taxon>eudicotyledons</taxon>
        <taxon>Gunneridae</taxon>
        <taxon>Pentapetalae</taxon>
        <taxon>rosids</taxon>
        <taxon>fabids</taxon>
        <taxon>Fagales</taxon>
        <taxon>Fagaceae</taxon>
        <taxon>Lithocarpus</taxon>
    </lineage>
</organism>
<evidence type="ECO:0000313" key="6">
    <source>
        <dbReference type="EMBL" id="KAL0013249.1"/>
    </source>
</evidence>
<dbReference type="PANTHER" id="PTHR11017">
    <property type="entry name" value="LEUCINE-RICH REPEAT-CONTAINING PROTEIN"/>
    <property type="match status" value="1"/>
</dbReference>
<proteinExistence type="predicted"/>
<dbReference type="PRINTS" id="PR00364">
    <property type="entry name" value="DISEASERSIST"/>
</dbReference>
<dbReference type="Gene3D" id="3.40.50.10140">
    <property type="entry name" value="Toll/interleukin-1 receptor homology (TIR) domain"/>
    <property type="match status" value="1"/>
</dbReference>
<dbReference type="PANTHER" id="PTHR11017:SF570">
    <property type="entry name" value="DISEASE RESISTANCE PROTEIN (TIR-NBS CLASS)-RELATED"/>
    <property type="match status" value="1"/>
</dbReference>
<keyword evidence="3" id="KW-0611">Plant defense</keyword>
<dbReference type="InterPro" id="IPR058192">
    <property type="entry name" value="WHD_ROQ1-like"/>
</dbReference>
<comment type="caution">
    <text evidence="6">The sequence shown here is derived from an EMBL/GenBank/DDBJ whole genome shotgun (WGS) entry which is preliminary data.</text>
</comment>
<evidence type="ECO:0000256" key="4">
    <source>
        <dbReference type="ARBA" id="ARBA00023027"/>
    </source>
</evidence>
<dbReference type="Gene3D" id="1.10.8.430">
    <property type="entry name" value="Helical domain of apoptotic protease-activating factors"/>
    <property type="match status" value="1"/>
</dbReference>
<protein>
    <recommendedName>
        <fullName evidence="5">TIR domain-containing protein</fullName>
    </recommendedName>
</protein>
<dbReference type="SMART" id="SM00255">
    <property type="entry name" value="TIR"/>
    <property type="match status" value="1"/>
</dbReference>
<dbReference type="EMBL" id="JAZDWU010000001">
    <property type="protein sequence ID" value="KAL0013249.1"/>
    <property type="molecule type" value="Genomic_DNA"/>
</dbReference>
<dbReference type="Pfam" id="PF01582">
    <property type="entry name" value="TIR"/>
    <property type="match status" value="1"/>
</dbReference>
<dbReference type="InterPro" id="IPR035897">
    <property type="entry name" value="Toll_tir_struct_dom_sf"/>
</dbReference>
<dbReference type="GO" id="GO:0006952">
    <property type="term" value="P:defense response"/>
    <property type="evidence" value="ECO:0007669"/>
    <property type="project" value="UniProtKB-KW"/>
</dbReference>
<evidence type="ECO:0000313" key="7">
    <source>
        <dbReference type="Proteomes" id="UP001459277"/>
    </source>
</evidence>
<dbReference type="InterPro" id="IPR027417">
    <property type="entry name" value="P-loop_NTPase"/>
</dbReference>
<dbReference type="SUPFAM" id="SSF52540">
    <property type="entry name" value="P-loop containing nucleoside triphosphate hydrolases"/>
    <property type="match status" value="1"/>
</dbReference>
<name>A0AAW2DSY8_9ROSI</name>
<dbReference type="InterPro" id="IPR032675">
    <property type="entry name" value="LRR_dom_sf"/>
</dbReference>
<keyword evidence="4" id="KW-0520">NAD</keyword>
<dbReference type="Proteomes" id="UP001459277">
    <property type="component" value="Unassembled WGS sequence"/>
</dbReference>
<evidence type="ECO:0000256" key="1">
    <source>
        <dbReference type="ARBA" id="ARBA00022614"/>
    </source>
</evidence>
<dbReference type="SUPFAM" id="SSF46785">
    <property type="entry name" value="Winged helix' DNA-binding domain"/>
    <property type="match status" value="1"/>
</dbReference>
<dbReference type="GO" id="GO:0007165">
    <property type="term" value="P:signal transduction"/>
    <property type="evidence" value="ECO:0007669"/>
    <property type="project" value="InterPro"/>
</dbReference>
<evidence type="ECO:0000259" key="5">
    <source>
        <dbReference type="PROSITE" id="PS50104"/>
    </source>
</evidence>
<dbReference type="SUPFAM" id="SSF52200">
    <property type="entry name" value="Toll/Interleukin receptor TIR domain"/>
    <property type="match status" value="1"/>
</dbReference>
<accession>A0AAW2DSY8</accession>
<dbReference type="PROSITE" id="PS50104">
    <property type="entry name" value="TIR"/>
    <property type="match status" value="1"/>
</dbReference>
<keyword evidence="7" id="KW-1185">Reference proteome</keyword>
<dbReference type="InterPro" id="IPR042197">
    <property type="entry name" value="Apaf_helical"/>
</dbReference>
<dbReference type="GO" id="GO:0043531">
    <property type="term" value="F:ADP binding"/>
    <property type="evidence" value="ECO:0007669"/>
    <property type="project" value="InterPro"/>
</dbReference>
<dbReference type="InterPro" id="IPR000157">
    <property type="entry name" value="TIR_dom"/>
</dbReference>
<dbReference type="Pfam" id="PF00931">
    <property type="entry name" value="NB-ARC"/>
    <property type="match status" value="1"/>
</dbReference>
<keyword evidence="2" id="KW-0677">Repeat</keyword>
<dbReference type="Gene3D" id="3.40.50.300">
    <property type="entry name" value="P-loop containing nucleotide triphosphate hydrolases"/>
    <property type="match status" value="1"/>
</dbReference>
<evidence type="ECO:0000256" key="2">
    <source>
        <dbReference type="ARBA" id="ARBA00022737"/>
    </source>
</evidence>
<dbReference type="FunFam" id="3.40.50.10140:FF:000007">
    <property type="entry name" value="Disease resistance protein (TIR-NBS-LRR class)"/>
    <property type="match status" value="1"/>
</dbReference>
<dbReference type="Gene3D" id="3.80.10.10">
    <property type="entry name" value="Ribonuclease Inhibitor"/>
    <property type="match status" value="1"/>
</dbReference>
<dbReference type="InterPro" id="IPR002182">
    <property type="entry name" value="NB-ARC"/>
</dbReference>
<evidence type="ECO:0000256" key="3">
    <source>
        <dbReference type="ARBA" id="ARBA00022821"/>
    </source>
</evidence>
<dbReference type="Pfam" id="PF23282">
    <property type="entry name" value="WHD_ROQ1"/>
    <property type="match status" value="1"/>
</dbReference>
<dbReference type="AlphaFoldDB" id="A0AAW2DSY8"/>
<sequence>MAFQISNASSSSFTHGYIYDIFISFRGEDTRYNFLDHLYQALCDKGFNTFIDRNLQRGEEISMELLKAIESSMISIVVFSKNYAPSTWCLNELVKILECKNNGQLVLPVFYKVDPGEIHKQEGQYGVALAKHEKKIMDDMDKVQRWRAALTKATNLSGFPYKDGCMESEFEFIQRIIKEISSAKSNRTQLFVAKHLVGINSRVEALKLLLDTKSNDVRIVGIHGLGGVGKTTIAKAVYNSIANHFELSCFLENVRERSETNDGIIQLQETILSKILRDRYLKVSSIAEGISMIMDRLCHTRLLLILDDVDELKELENLLGECNWFASGSRVIITTRDKQVLTTLGRNHPIYEVQELNSLEARQLFSLHAFQTNEPEEDYAKLAEQVVHYTNGLPLALKIIGSDLCGKSIIEWKSALEKYKNIPHKKIQEKLKISYDALEESEKNIFLNIACFFKGVQKDYVVDILDSCNLYPNYGIRKLVDKCLITIDQYGQLSMHDLLEQMGREIVQQESEEPKNRSRIWCYKDAYEVLTRNTGSDKIHGIMLCAPEPVTMKLQNEPFERMENLKFLLVRNVKIYEEFEYLPNGLRLLQWPEFPFSLPSKYYPQQLVALEMPHSLNFRLETIFKQEFPSSVKYLTKLKSLDLDDCQNLMDLPDSIYNLQLLERLDIPTAKLRLTCNSFDGFSGYGFFRLEQLDFKGSKNVIELDLLMNPNYFPVLRHLYLSYTNIVSIPESLSRFTTLETLEITDCTQLREIPRLPQFIRRLDARRSLSLNQQSLNRVLNQFGEINGILPKRICEGARRDILMDPQSSIGLWLSNNEDSEPEDENDNCCFIIPGTKIPKWFNHQSVGNSISFWVGHKFPKLVVCIAFGLLPRYSCCCKIYLAINGCEKFLYDSIWLDEDSDHLWLCSKSDHQVQKILNYSNPSEHNYVEEPKFVYFKSSHKPWNLGNLRSHFSAFAATTPPETTIDAFSSSSSISRLSFFSNLQTLQLQPYNTSGLNVSVAQQSESFHGDFMFEMEKWVQLEGERACPAVCIGQVSTCWNFCSLAGAVTASAEAICSFR</sequence>
<reference evidence="6 7" key="1">
    <citation type="submission" date="2024-01" db="EMBL/GenBank/DDBJ databases">
        <title>A telomere-to-telomere, gap-free genome of sweet tea (Lithocarpus litseifolius).</title>
        <authorList>
            <person name="Zhou J."/>
        </authorList>
    </citation>
    <scope>NUCLEOTIDE SEQUENCE [LARGE SCALE GENOMIC DNA]</scope>
    <source>
        <strain evidence="6">Zhou-2022a</strain>
        <tissue evidence="6">Leaf</tissue>
    </source>
</reference>
<gene>
    <name evidence="6" type="ORF">SO802_000318</name>
</gene>
<dbReference type="InterPro" id="IPR044974">
    <property type="entry name" value="Disease_R_plants"/>
</dbReference>